<dbReference type="OrthoDB" id="408631at2759"/>
<dbReference type="GO" id="GO:0017000">
    <property type="term" value="P:antibiotic biosynthetic process"/>
    <property type="evidence" value="ECO:0007669"/>
    <property type="project" value="UniProtKB-ARBA"/>
</dbReference>
<accession>A0A9W9N205</accession>
<keyword evidence="4" id="KW-1185">Reference proteome</keyword>
<sequence length="362" mass="40904">MSPLRYVKKDDILRLGETDKTKSSVRCMARREQLPPMDWTDIQAARSIVEPWTAERFQALGDSGVIIEVPMRDGFQSSLRVYRSEPLVKRPPLVVLMHGGAFVTGDNRELAEYALALRALYGATIVLPSYRLAPEHPFPTAQYDIWDTLDWLSQNSASIFGADLSSGFVVGGVSAGANLAATLGQRWADEERAPKITGLWLSIPFIFSDIHHVPVEYQDVYLSRKQNIMAPMNGEIPPTVLDLLKRDIQSPWYSPFNSFHPQPYEAMIRNETRVYLQAAGQDFYRDDALVYERILQKHGVETELDVYPGLPHGHFCILPFLSESRRCNSDTLSHFAWLLRRETPSLETIKAVVKTVVPSISV</sequence>
<protein>
    <submittedName>
        <fullName evidence="3">Lipase/esterase</fullName>
    </submittedName>
</protein>
<dbReference type="PANTHER" id="PTHR48081">
    <property type="entry name" value="AB HYDROLASE SUPERFAMILY PROTEIN C4A8.06C"/>
    <property type="match status" value="1"/>
</dbReference>
<evidence type="ECO:0000256" key="1">
    <source>
        <dbReference type="ARBA" id="ARBA00022801"/>
    </source>
</evidence>
<dbReference type="EMBL" id="JAPQKP010000001">
    <property type="protein sequence ID" value="KAJ5211268.1"/>
    <property type="molecule type" value="Genomic_DNA"/>
</dbReference>
<dbReference type="GO" id="GO:0016787">
    <property type="term" value="F:hydrolase activity"/>
    <property type="evidence" value="ECO:0007669"/>
    <property type="project" value="UniProtKB-KW"/>
</dbReference>
<gene>
    <name evidence="3" type="ORF">N7472_001407</name>
</gene>
<dbReference type="Gene3D" id="3.40.50.1820">
    <property type="entry name" value="alpha/beta hydrolase"/>
    <property type="match status" value="1"/>
</dbReference>
<dbReference type="Pfam" id="PF07859">
    <property type="entry name" value="Abhydrolase_3"/>
    <property type="match status" value="1"/>
</dbReference>
<evidence type="ECO:0000313" key="3">
    <source>
        <dbReference type="EMBL" id="KAJ5211268.1"/>
    </source>
</evidence>
<reference evidence="3" key="2">
    <citation type="journal article" date="2023" name="IMA Fungus">
        <title>Comparative genomic study of the Penicillium genus elucidates a diverse pangenome and 15 lateral gene transfer events.</title>
        <authorList>
            <person name="Petersen C."/>
            <person name="Sorensen T."/>
            <person name="Nielsen M.R."/>
            <person name="Sondergaard T.E."/>
            <person name="Sorensen J.L."/>
            <person name="Fitzpatrick D.A."/>
            <person name="Frisvad J.C."/>
            <person name="Nielsen K.L."/>
        </authorList>
    </citation>
    <scope>NUCLEOTIDE SEQUENCE</scope>
    <source>
        <strain evidence="3">IBT 16849</strain>
    </source>
</reference>
<name>A0A9W9N205_9EURO</name>
<proteinExistence type="predicted"/>
<dbReference type="InterPro" id="IPR050300">
    <property type="entry name" value="GDXG_lipolytic_enzyme"/>
</dbReference>
<dbReference type="GO" id="GO:0072330">
    <property type="term" value="P:monocarboxylic acid biosynthetic process"/>
    <property type="evidence" value="ECO:0007669"/>
    <property type="project" value="UniProtKB-ARBA"/>
</dbReference>
<evidence type="ECO:0000259" key="2">
    <source>
        <dbReference type="Pfam" id="PF07859"/>
    </source>
</evidence>
<dbReference type="Proteomes" id="UP001150879">
    <property type="component" value="Unassembled WGS sequence"/>
</dbReference>
<comment type="caution">
    <text evidence="3">The sequence shown here is derived from an EMBL/GenBank/DDBJ whole genome shotgun (WGS) entry which is preliminary data.</text>
</comment>
<feature type="domain" description="Alpha/beta hydrolase fold-3" evidence="2">
    <location>
        <begin position="94"/>
        <end position="314"/>
    </location>
</feature>
<keyword evidence="1" id="KW-0378">Hydrolase</keyword>
<reference evidence="3" key="1">
    <citation type="submission" date="2022-11" db="EMBL/GenBank/DDBJ databases">
        <authorList>
            <person name="Petersen C."/>
        </authorList>
    </citation>
    <scope>NUCLEOTIDE SEQUENCE</scope>
    <source>
        <strain evidence="3">IBT 16849</strain>
    </source>
</reference>
<dbReference type="SUPFAM" id="SSF53474">
    <property type="entry name" value="alpha/beta-Hydrolases"/>
    <property type="match status" value="1"/>
</dbReference>
<dbReference type="InterPro" id="IPR013094">
    <property type="entry name" value="AB_hydrolase_3"/>
</dbReference>
<organism evidence="3 4">
    <name type="scientific">Penicillium cf. griseofulvum</name>
    <dbReference type="NCBI Taxonomy" id="2972120"/>
    <lineage>
        <taxon>Eukaryota</taxon>
        <taxon>Fungi</taxon>
        <taxon>Dikarya</taxon>
        <taxon>Ascomycota</taxon>
        <taxon>Pezizomycotina</taxon>
        <taxon>Eurotiomycetes</taxon>
        <taxon>Eurotiomycetidae</taxon>
        <taxon>Eurotiales</taxon>
        <taxon>Aspergillaceae</taxon>
        <taxon>Penicillium</taxon>
    </lineage>
</organism>
<dbReference type="InterPro" id="IPR029058">
    <property type="entry name" value="AB_hydrolase_fold"/>
</dbReference>
<dbReference type="AlphaFoldDB" id="A0A9W9N205"/>
<evidence type="ECO:0000313" key="4">
    <source>
        <dbReference type="Proteomes" id="UP001150879"/>
    </source>
</evidence>